<dbReference type="Proteomes" id="UP000245884">
    <property type="component" value="Unassembled WGS sequence"/>
</dbReference>
<feature type="compositionally biased region" description="Low complexity" evidence="1">
    <location>
        <begin position="160"/>
        <end position="170"/>
    </location>
</feature>
<dbReference type="RefSeq" id="XP_025362640.1">
    <property type="nucleotide sequence ID" value="XM_025503608.1"/>
</dbReference>
<feature type="compositionally biased region" description="Acidic residues" evidence="1">
    <location>
        <begin position="207"/>
        <end position="218"/>
    </location>
</feature>
<feature type="region of interest" description="Disordered" evidence="1">
    <location>
        <begin position="1"/>
        <end position="47"/>
    </location>
</feature>
<reference evidence="2 3" key="1">
    <citation type="journal article" date="2018" name="Mol. Biol. Evol.">
        <title>Broad Genomic Sampling Reveals a Smut Pathogenic Ancestry of the Fungal Clade Ustilaginomycotina.</title>
        <authorList>
            <person name="Kijpornyongpan T."/>
            <person name="Mondo S.J."/>
            <person name="Barry K."/>
            <person name="Sandor L."/>
            <person name="Lee J."/>
            <person name="Lipzen A."/>
            <person name="Pangilinan J."/>
            <person name="LaButti K."/>
            <person name="Hainaut M."/>
            <person name="Henrissat B."/>
            <person name="Grigoriev I.V."/>
            <person name="Spatafora J.W."/>
            <person name="Aime M.C."/>
        </authorList>
    </citation>
    <scope>NUCLEOTIDE SEQUENCE [LARGE SCALE GENOMIC DNA]</scope>
    <source>
        <strain evidence="2 3">MCA 5214</strain>
    </source>
</reference>
<dbReference type="AlphaFoldDB" id="A0A316UTA4"/>
<feature type="compositionally biased region" description="Low complexity" evidence="1">
    <location>
        <begin position="144"/>
        <end position="153"/>
    </location>
</feature>
<keyword evidence="3" id="KW-1185">Reference proteome</keyword>
<sequence length="225" mass="23944">MPKAKRKAQSEGSDEGSSASKKDTGDSPKSPRKSGGQQPASSKDWTEAHWNMLNKAIEQIAVDHVAQIVESHPDLAPWKPKGRLQPKVRQLMRTAKGAGKGGHDSKDDDGGVGPSTPHKKAKLDHGEEQGANMADDGDNEEAGPSTPATSSSSKAKRKQNSSSKGKGKQAAAKEEAVDDEQEADEGAEAAEEANETERQMHGKEQSEADADVWDELTAIDDRLDG</sequence>
<proteinExistence type="predicted"/>
<evidence type="ECO:0000313" key="2">
    <source>
        <dbReference type="EMBL" id="PWN28028.1"/>
    </source>
</evidence>
<name>A0A316UTA4_9BASI</name>
<feature type="compositionally biased region" description="Acidic residues" evidence="1">
    <location>
        <begin position="176"/>
        <end position="194"/>
    </location>
</feature>
<feature type="region of interest" description="Disordered" evidence="1">
    <location>
        <begin position="72"/>
        <end position="225"/>
    </location>
</feature>
<dbReference type="OrthoDB" id="2546640at2759"/>
<protein>
    <submittedName>
        <fullName evidence="2">Uncharacterized protein</fullName>
    </submittedName>
</protein>
<dbReference type="GeneID" id="37025431"/>
<dbReference type="EMBL" id="KZ819666">
    <property type="protein sequence ID" value="PWN28028.1"/>
    <property type="molecule type" value="Genomic_DNA"/>
</dbReference>
<feature type="compositionally biased region" description="Basic and acidic residues" evidence="1">
    <location>
        <begin position="195"/>
        <end position="206"/>
    </location>
</feature>
<accession>A0A316UTA4</accession>
<evidence type="ECO:0000256" key="1">
    <source>
        <dbReference type="SAM" id="MobiDB-lite"/>
    </source>
</evidence>
<evidence type="ECO:0000313" key="3">
    <source>
        <dbReference type="Proteomes" id="UP000245884"/>
    </source>
</evidence>
<gene>
    <name evidence="2" type="ORF">BDZ90DRAFT_160270</name>
</gene>
<organism evidence="2 3">
    <name type="scientific">Jaminaea rosea</name>
    <dbReference type="NCBI Taxonomy" id="1569628"/>
    <lineage>
        <taxon>Eukaryota</taxon>
        <taxon>Fungi</taxon>
        <taxon>Dikarya</taxon>
        <taxon>Basidiomycota</taxon>
        <taxon>Ustilaginomycotina</taxon>
        <taxon>Exobasidiomycetes</taxon>
        <taxon>Microstromatales</taxon>
        <taxon>Microstromatales incertae sedis</taxon>
        <taxon>Jaminaea</taxon>
    </lineage>
</organism>